<dbReference type="Proteomes" id="UP000092665">
    <property type="component" value="Unassembled WGS sequence"/>
</dbReference>
<protein>
    <submittedName>
        <fullName evidence="1">Uncharacterized protein</fullName>
    </submittedName>
</protein>
<name>A0A1B8YBE1_9GAMM</name>
<keyword evidence="2" id="KW-1185">Reference proteome</keyword>
<dbReference type="RefSeq" id="WP_065392284.1">
    <property type="nucleotide sequence ID" value="NZ_CAWMQN010000099.1"/>
</dbReference>
<evidence type="ECO:0000313" key="2">
    <source>
        <dbReference type="Proteomes" id="UP000092665"/>
    </source>
</evidence>
<proteinExistence type="predicted"/>
<reference evidence="2" key="1">
    <citation type="submission" date="2015-11" db="EMBL/GenBank/DDBJ databases">
        <authorList>
            <person name="Tobias N.J."/>
            <person name="Mishra B."/>
            <person name="Gupta D.K."/>
            <person name="Thines M."/>
            <person name="Stinear T.P."/>
            <person name="Bode H.B."/>
        </authorList>
    </citation>
    <scope>NUCLEOTIDE SEQUENCE [LARGE SCALE GENOMIC DNA]</scope>
    <source>
        <strain evidence="2">PB45.5</strain>
    </source>
</reference>
<dbReference type="EMBL" id="LOIC01000099">
    <property type="protein sequence ID" value="OCA52372.1"/>
    <property type="molecule type" value="Genomic_DNA"/>
</dbReference>
<organism evidence="1 2">
    <name type="scientific">Photorhabdus namnaonensis</name>
    <dbReference type="NCBI Taxonomy" id="1851568"/>
    <lineage>
        <taxon>Bacteria</taxon>
        <taxon>Pseudomonadati</taxon>
        <taxon>Pseudomonadota</taxon>
        <taxon>Gammaproteobacteria</taxon>
        <taxon>Enterobacterales</taxon>
        <taxon>Morganellaceae</taxon>
        <taxon>Photorhabdus</taxon>
    </lineage>
</organism>
<comment type="caution">
    <text evidence="1">The sequence shown here is derived from an EMBL/GenBank/DDBJ whole genome shotgun (WGS) entry which is preliminary data.</text>
</comment>
<accession>A0A1B8YBE1</accession>
<sequence length="133" mass="15326">MSIKKITVKTIENGNKGEAELYLLTSPNSECHMKILINGICRVEVSDFDFFSCFSKARKELKDITFLCKGAKRNVYPSNMSRQMSLGMVAYECTLGKQATREDIVKTFDFDDLNLATNPDEQKEFHYEWLKSF</sequence>
<gene>
    <name evidence="1" type="ORF">Phpb_04504</name>
</gene>
<dbReference type="AlphaFoldDB" id="A0A1B8YBE1"/>
<evidence type="ECO:0000313" key="1">
    <source>
        <dbReference type="EMBL" id="OCA52372.1"/>
    </source>
</evidence>